<feature type="coiled-coil region" evidence="6">
    <location>
        <begin position="4"/>
        <end position="38"/>
    </location>
</feature>
<feature type="non-terminal residue" evidence="10">
    <location>
        <position position="1"/>
    </location>
</feature>
<feature type="compositionally biased region" description="Low complexity" evidence="7">
    <location>
        <begin position="92"/>
        <end position="102"/>
    </location>
</feature>
<dbReference type="Gene3D" id="3.40.50.300">
    <property type="entry name" value="P-loop containing nucleotide triphosphate hydrolases"/>
    <property type="match status" value="2"/>
</dbReference>
<keyword evidence="11" id="KW-1185">Reference proteome</keyword>
<dbReference type="OrthoDB" id="3370at2759"/>
<keyword evidence="1 5" id="KW-0547">Nucleotide-binding</keyword>
<evidence type="ECO:0000313" key="11">
    <source>
        <dbReference type="Proteomes" id="UP000053825"/>
    </source>
</evidence>
<dbReference type="SMART" id="SM00487">
    <property type="entry name" value="DEXDc"/>
    <property type="match status" value="1"/>
</dbReference>
<comment type="domain">
    <text evidence="5">The Q motif is unique to and characteristic of the DEAD box family of RNA helicases and controls ATP binding and hydrolysis.</text>
</comment>
<keyword evidence="6" id="KW-0175">Coiled coil</keyword>
<protein>
    <recommendedName>
        <fullName evidence="5">ATP-dependent RNA helicase</fullName>
        <ecNumber evidence="5">3.6.4.13</ecNumber>
    </recommendedName>
</protein>
<reference evidence="10 11" key="1">
    <citation type="submission" date="2015-07" db="EMBL/GenBank/DDBJ databases">
        <title>The genome of Habropoda laboriosa.</title>
        <authorList>
            <person name="Pan H."/>
            <person name="Kapheim K."/>
        </authorList>
    </citation>
    <scope>NUCLEOTIDE SEQUENCE [LARGE SCALE GENOMIC DNA]</scope>
    <source>
        <strain evidence="10">0110345459</strain>
    </source>
</reference>
<organism evidence="10 11">
    <name type="scientific">Habropoda laboriosa</name>
    <dbReference type="NCBI Taxonomy" id="597456"/>
    <lineage>
        <taxon>Eukaryota</taxon>
        <taxon>Metazoa</taxon>
        <taxon>Ecdysozoa</taxon>
        <taxon>Arthropoda</taxon>
        <taxon>Hexapoda</taxon>
        <taxon>Insecta</taxon>
        <taxon>Pterygota</taxon>
        <taxon>Neoptera</taxon>
        <taxon>Endopterygota</taxon>
        <taxon>Hymenoptera</taxon>
        <taxon>Apocrita</taxon>
        <taxon>Aculeata</taxon>
        <taxon>Apoidea</taxon>
        <taxon>Anthophila</taxon>
        <taxon>Apidae</taxon>
        <taxon>Habropoda</taxon>
    </lineage>
</organism>
<dbReference type="GO" id="GO:0003724">
    <property type="term" value="F:RNA helicase activity"/>
    <property type="evidence" value="ECO:0007669"/>
    <property type="project" value="UniProtKB-EC"/>
</dbReference>
<sequence>LLYFNRYENEKEEAGNEKEHLSELLKRIEERKRRKSAKDYIEDLQESEYQPKLHRKKRRKKKGIISNEENTIKNETTEIKGEELQSENTVDQGNQVSNNNSVGSNTVQEKIIEQQTDFTVLGSKSKKGRHEVKRVLPEWLANPEIISFDLNSGPSFEELNLILDNKLIQVLRNNGINKFFPVQGSMISWLLKCNKDRQQGWWLRDTCVSAPTGSGKTLAYVLPIVQILHSRMIPKIRCLVVVPVQELATQVYKVMGTYTSHTNLKVGLLSGASSFHQEQSSILKKSVKGDYVSLVDIVVATPGRLIDHLLKTPGFSLDDLRFLVIDEADRAADWLEYLPEPHYRAPRLTLHNLRCSKIPAQKLLFSATLSQDPEKLNHLGLFQPILFTSVLVSGKDDDVNLDGAVGDFLGRYTSPAELTEQAVECATEYKPLALYQLLTRNIKIFKTLVFTNSGETVHRLAILLRSLLSEKNVIIGELSAQLTSKEREDVLTKFSAGEIQILISSDALARGIDILDIQVVISYDLPKYIKAYIHRAGRTGRAGKSGTAISILTSKQVGTFKHMLNNAHKAIPDIEKLELIDIVNEINYLSHVEKLKHDLEEEKQYNLSRVKATKRIQPVIIK</sequence>
<dbReference type="EC" id="3.6.4.13" evidence="5"/>
<dbReference type="GO" id="GO:0003723">
    <property type="term" value="F:RNA binding"/>
    <property type="evidence" value="ECO:0007669"/>
    <property type="project" value="UniProtKB-UniRule"/>
</dbReference>
<keyword evidence="5 10" id="KW-0347">Helicase</keyword>
<dbReference type="SUPFAM" id="SSF52540">
    <property type="entry name" value="P-loop containing nucleoside triphosphate hydrolases"/>
    <property type="match status" value="1"/>
</dbReference>
<evidence type="ECO:0000256" key="6">
    <source>
        <dbReference type="SAM" id="Coils"/>
    </source>
</evidence>
<dbReference type="EMBL" id="KQ414821">
    <property type="protein sequence ID" value="KOC60457.1"/>
    <property type="molecule type" value="Genomic_DNA"/>
</dbReference>
<name>A0A0L7QPA2_9HYME</name>
<feature type="compositionally biased region" description="Basic residues" evidence="7">
    <location>
        <begin position="52"/>
        <end position="63"/>
    </location>
</feature>
<dbReference type="Pfam" id="PF00271">
    <property type="entry name" value="Helicase_C"/>
    <property type="match status" value="1"/>
</dbReference>
<comment type="function">
    <text evidence="5">RNA helicase.</text>
</comment>
<keyword evidence="4 5" id="KW-0694">RNA-binding</keyword>
<comment type="similarity">
    <text evidence="5">Belongs to the DEAD box helicase family.</text>
</comment>
<dbReference type="STRING" id="597456.A0A0L7QPA2"/>
<evidence type="ECO:0000256" key="2">
    <source>
        <dbReference type="ARBA" id="ARBA00022801"/>
    </source>
</evidence>
<dbReference type="InterPro" id="IPR011545">
    <property type="entry name" value="DEAD/DEAH_box_helicase_dom"/>
</dbReference>
<dbReference type="PANTHER" id="PTHR24031">
    <property type="entry name" value="RNA HELICASE"/>
    <property type="match status" value="1"/>
</dbReference>
<dbReference type="GO" id="GO:0005524">
    <property type="term" value="F:ATP binding"/>
    <property type="evidence" value="ECO:0007669"/>
    <property type="project" value="UniProtKB-UniRule"/>
</dbReference>
<evidence type="ECO:0000256" key="7">
    <source>
        <dbReference type="SAM" id="MobiDB-lite"/>
    </source>
</evidence>
<dbReference type="PROSITE" id="PS51194">
    <property type="entry name" value="HELICASE_CTER"/>
    <property type="match status" value="1"/>
</dbReference>
<dbReference type="InterPro" id="IPR001650">
    <property type="entry name" value="Helicase_C-like"/>
</dbReference>
<dbReference type="AlphaFoldDB" id="A0A0L7QPA2"/>
<dbReference type="Pfam" id="PF00270">
    <property type="entry name" value="DEAD"/>
    <property type="match status" value="1"/>
</dbReference>
<dbReference type="Proteomes" id="UP000053825">
    <property type="component" value="Unassembled WGS sequence"/>
</dbReference>
<dbReference type="CDD" id="cd17956">
    <property type="entry name" value="DEADc_DDX51"/>
    <property type="match status" value="1"/>
</dbReference>
<feature type="region of interest" description="Disordered" evidence="7">
    <location>
        <begin position="51"/>
        <end position="102"/>
    </location>
</feature>
<dbReference type="InterPro" id="IPR027417">
    <property type="entry name" value="P-loop_NTPase"/>
</dbReference>
<dbReference type="GO" id="GO:0016787">
    <property type="term" value="F:hydrolase activity"/>
    <property type="evidence" value="ECO:0007669"/>
    <property type="project" value="UniProtKB-KW"/>
</dbReference>
<dbReference type="InterPro" id="IPR014001">
    <property type="entry name" value="Helicase_ATP-bd"/>
</dbReference>
<feature type="domain" description="Helicase C-terminal" evidence="9">
    <location>
        <begin position="437"/>
        <end position="583"/>
    </location>
</feature>
<evidence type="ECO:0000256" key="4">
    <source>
        <dbReference type="ARBA" id="ARBA00022884"/>
    </source>
</evidence>
<keyword evidence="3 5" id="KW-0067">ATP-binding</keyword>
<evidence type="ECO:0000313" key="10">
    <source>
        <dbReference type="EMBL" id="KOC60457.1"/>
    </source>
</evidence>
<evidence type="ECO:0000256" key="5">
    <source>
        <dbReference type="RuleBase" id="RU365068"/>
    </source>
</evidence>
<feature type="compositionally biased region" description="Basic and acidic residues" evidence="7">
    <location>
        <begin position="70"/>
        <end position="83"/>
    </location>
</feature>
<evidence type="ECO:0000259" key="9">
    <source>
        <dbReference type="PROSITE" id="PS51194"/>
    </source>
</evidence>
<dbReference type="PROSITE" id="PS51192">
    <property type="entry name" value="HELICASE_ATP_BIND_1"/>
    <property type="match status" value="1"/>
</dbReference>
<dbReference type="CDD" id="cd18787">
    <property type="entry name" value="SF2_C_DEAD"/>
    <property type="match status" value="1"/>
</dbReference>
<dbReference type="SMART" id="SM00490">
    <property type="entry name" value="HELICc"/>
    <property type="match status" value="1"/>
</dbReference>
<feature type="domain" description="Helicase ATP-binding" evidence="8">
    <location>
        <begin position="204"/>
        <end position="387"/>
    </location>
</feature>
<keyword evidence="2 5" id="KW-0378">Hydrolase</keyword>
<accession>A0A0L7QPA2</accession>
<comment type="catalytic activity">
    <reaction evidence="5">
        <text>ATP + H2O = ADP + phosphate + H(+)</text>
        <dbReference type="Rhea" id="RHEA:13065"/>
        <dbReference type="ChEBI" id="CHEBI:15377"/>
        <dbReference type="ChEBI" id="CHEBI:15378"/>
        <dbReference type="ChEBI" id="CHEBI:30616"/>
        <dbReference type="ChEBI" id="CHEBI:43474"/>
        <dbReference type="ChEBI" id="CHEBI:456216"/>
        <dbReference type="EC" id="3.6.4.13"/>
    </reaction>
</comment>
<proteinExistence type="inferred from homology"/>
<gene>
    <name evidence="10" type="ORF">WH47_07465</name>
</gene>
<evidence type="ECO:0000256" key="1">
    <source>
        <dbReference type="ARBA" id="ARBA00022741"/>
    </source>
</evidence>
<evidence type="ECO:0000259" key="8">
    <source>
        <dbReference type="PROSITE" id="PS51192"/>
    </source>
</evidence>
<evidence type="ECO:0000256" key="3">
    <source>
        <dbReference type="ARBA" id="ARBA00022840"/>
    </source>
</evidence>